<dbReference type="InterPro" id="IPR000477">
    <property type="entry name" value="RT_dom"/>
</dbReference>
<dbReference type="PROSITE" id="PS50878">
    <property type="entry name" value="RT_POL"/>
    <property type="match status" value="1"/>
</dbReference>
<evidence type="ECO:0000313" key="4">
    <source>
        <dbReference type="Proteomes" id="UP001217485"/>
    </source>
</evidence>
<dbReference type="EMBL" id="JAQNDK010000001">
    <property type="protein sequence ID" value="MDC0677734.1"/>
    <property type="molecule type" value="Genomic_DNA"/>
</dbReference>
<organism evidence="3 4">
    <name type="scientific">Sorangium atrum</name>
    <dbReference type="NCBI Taxonomy" id="2995308"/>
    <lineage>
        <taxon>Bacteria</taxon>
        <taxon>Pseudomonadati</taxon>
        <taxon>Myxococcota</taxon>
        <taxon>Polyangia</taxon>
        <taxon>Polyangiales</taxon>
        <taxon>Polyangiaceae</taxon>
        <taxon>Sorangium</taxon>
    </lineage>
</organism>
<reference evidence="3 4" key="1">
    <citation type="submission" date="2023-01" db="EMBL/GenBank/DDBJ databases">
        <title>Minimal conservation of predation-associated metabolite biosynthetic gene clusters underscores biosynthetic potential of Myxococcota including descriptions for ten novel species: Archangium lansinium sp. nov., Myxococcus landrumus sp. nov., Nannocystis bai.</title>
        <authorList>
            <person name="Ahearne A."/>
            <person name="Stevens C."/>
            <person name="Dowd S."/>
        </authorList>
    </citation>
    <scope>NUCLEOTIDE SEQUENCE [LARGE SCALE GENOMIC DNA]</scope>
    <source>
        <strain evidence="3 4">WIWO2</strain>
    </source>
</reference>
<keyword evidence="3" id="KW-0548">Nucleotidyltransferase</keyword>
<keyword evidence="3" id="KW-0695">RNA-directed DNA polymerase</keyword>
<dbReference type="SUPFAM" id="SSF56672">
    <property type="entry name" value="DNA/RNA polymerases"/>
    <property type="match status" value="1"/>
</dbReference>
<comment type="caution">
    <text evidence="3">The sequence shown here is derived from an EMBL/GenBank/DDBJ whole genome shotgun (WGS) entry which is preliminary data.</text>
</comment>
<dbReference type="PANTHER" id="PTHR34047:SF8">
    <property type="entry name" value="PROTEIN YKFC"/>
    <property type="match status" value="1"/>
</dbReference>
<evidence type="ECO:0000259" key="2">
    <source>
        <dbReference type="PROSITE" id="PS50878"/>
    </source>
</evidence>
<keyword evidence="3" id="KW-0808">Transferase</keyword>
<dbReference type="EC" id="2.7.7.49" evidence="3"/>
<dbReference type="CDD" id="cd01651">
    <property type="entry name" value="RT_G2_intron"/>
    <property type="match status" value="1"/>
</dbReference>
<dbReference type="NCBIfam" id="TIGR04416">
    <property type="entry name" value="group_II_RT_mat"/>
    <property type="match status" value="1"/>
</dbReference>
<dbReference type="RefSeq" id="WP_272094487.1">
    <property type="nucleotide sequence ID" value="NZ_JAQNDK010000001.1"/>
</dbReference>
<evidence type="ECO:0000313" key="3">
    <source>
        <dbReference type="EMBL" id="MDC0677734.1"/>
    </source>
</evidence>
<dbReference type="GO" id="GO:0003964">
    <property type="term" value="F:RNA-directed DNA polymerase activity"/>
    <property type="evidence" value="ECO:0007669"/>
    <property type="project" value="UniProtKB-KW"/>
</dbReference>
<evidence type="ECO:0000256" key="1">
    <source>
        <dbReference type="ARBA" id="ARBA00034120"/>
    </source>
</evidence>
<proteinExistence type="inferred from homology"/>
<dbReference type="InterPro" id="IPR043502">
    <property type="entry name" value="DNA/RNA_pol_sf"/>
</dbReference>
<gene>
    <name evidence="3" type="primary">ltrA</name>
    <name evidence="3" type="ORF">POL72_08255</name>
</gene>
<comment type="similarity">
    <text evidence="1">Belongs to the bacterial reverse transcriptase family.</text>
</comment>
<feature type="domain" description="Reverse transcriptase" evidence="2">
    <location>
        <begin position="50"/>
        <end position="300"/>
    </location>
</feature>
<sequence length="429" mass="50461">MRTNVIAGEVLESAHLHRAPTSNQRNAAPGVDGVTWEQYAGNLEDNLLELHARLHSGAYRAKPSRKCTFRRQTGGQRPLGIASLEEKIVQRAVVEVLNAIYEADFLGFSYGFRPRRSQHHALDALAVGIRRCKVSWFLDSDIHGYFDAIDHGWMVRFLEHRIADKRMLRLLRKWLSAGVIEGEEWTRGEEGTPQGATVSPLLANIHLHYVLDLWVQQWRSRYARGSVIITRFANDFVVGFQYRTDAERFLQNLRERLRKFALELHPDKTRILEFGRHAASNLQEKGQGKPESFNFLGFTHICGKTWMGKFLIVRRTMRERMRKKLHEVKAELQRRRHHLIPEQGKRLRSVVQEHFLYYAVPSNGRSLQWFRTQVTRHWHRALRRRSQRDRTTCARMQRLAQRWIPLVRILHPWPDERFRVKTRGKSPVR</sequence>
<accession>A0ABT5BUA3</accession>
<dbReference type="Pfam" id="PF00078">
    <property type="entry name" value="RVT_1"/>
    <property type="match status" value="1"/>
</dbReference>
<keyword evidence="4" id="KW-1185">Reference proteome</keyword>
<dbReference type="Proteomes" id="UP001217485">
    <property type="component" value="Unassembled WGS sequence"/>
</dbReference>
<dbReference type="InterPro" id="IPR051083">
    <property type="entry name" value="GrpII_Intron_Splice-Mob/Def"/>
</dbReference>
<protein>
    <submittedName>
        <fullName evidence="3">Group II intron reverse transcriptase/maturase</fullName>
        <ecNumber evidence="3">2.7.7.49</ecNumber>
    </submittedName>
</protein>
<dbReference type="InterPro" id="IPR030931">
    <property type="entry name" value="Group_II_RT_mat"/>
</dbReference>
<name>A0ABT5BUA3_9BACT</name>
<dbReference type="PANTHER" id="PTHR34047">
    <property type="entry name" value="NUCLEAR INTRON MATURASE 1, MITOCHONDRIAL-RELATED"/>
    <property type="match status" value="1"/>
</dbReference>